<comment type="caution">
    <text evidence="2">The sequence shown here is derived from an EMBL/GenBank/DDBJ whole genome shotgun (WGS) entry which is preliminary data.</text>
</comment>
<keyword evidence="3" id="KW-1185">Reference proteome</keyword>
<proteinExistence type="predicted"/>
<reference evidence="2 3" key="1">
    <citation type="submission" date="2018-09" db="EMBL/GenBank/DDBJ databases">
        <title>YIM 75507 draft genome.</title>
        <authorList>
            <person name="Tang S."/>
            <person name="Feng Y."/>
        </authorList>
    </citation>
    <scope>NUCLEOTIDE SEQUENCE [LARGE SCALE GENOMIC DNA]</scope>
    <source>
        <strain evidence="2 3">YIM 75507</strain>
    </source>
</reference>
<evidence type="ECO:0000313" key="3">
    <source>
        <dbReference type="Proteomes" id="UP000265768"/>
    </source>
</evidence>
<sequence>MRSSKVVSVLALVAALVGTVASAPAAGAAARSTTCRVTLYDLDAVNVGESDGRDEFQLLVDSYFYPNGWVGMRARDDADPVHFDNVSTTIGTTGIESFALREVTPPILGSGTSYGAISAYGGTCATLSRGQDHIYREILSGYDETYYEYEIAIKMTGL</sequence>
<name>A0A3A4AXF8_9ACTN</name>
<dbReference type="EMBL" id="QZEY01000005">
    <property type="protein sequence ID" value="RJL32084.1"/>
    <property type="molecule type" value="Genomic_DNA"/>
</dbReference>
<dbReference type="OrthoDB" id="3535968at2"/>
<feature type="chain" id="PRO_5039454642" evidence="1">
    <location>
        <begin position="26"/>
        <end position="158"/>
    </location>
</feature>
<dbReference type="Proteomes" id="UP000265768">
    <property type="component" value="Unassembled WGS sequence"/>
</dbReference>
<keyword evidence="1" id="KW-0732">Signal</keyword>
<evidence type="ECO:0000256" key="1">
    <source>
        <dbReference type="SAM" id="SignalP"/>
    </source>
</evidence>
<accession>A0A3A4AXF8</accession>
<organism evidence="2 3">
    <name type="scientific">Bailinhaonella thermotolerans</name>
    <dbReference type="NCBI Taxonomy" id="1070861"/>
    <lineage>
        <taxon>Bacteria</taxon>
        <taxon>Bacillati</taxon>
        <taxon>Actinomycetota</taxon>
        <taxon>Actinomycetes</taxon>
        <taxon>Streptosporangiales</taxon>
        <taxon>Streptosporangiaceae</taxon>
        <taxon>Bailinhaonella</taxon>
    </lineage>
</organism>
<feature type="signal peptide" evidence="1">
    <location>
        <begin position="1"/>
        <end position="25"/>
    </location>
</feature>
<dbReference type="AlphaFoldDB" id="A0A3A4AXF8"/>
<gene>
    <name evidence="2" type="ORF">D5H75_16805</name>
</gene>
<dbReference type="RefSeq" id="WP_119927402.1">
    <property type="nucleotide sequence ID" value="NZ_QZEY01000005.1"/>
</dbReference>
<evidence type="ECO:0000313" key="2">
    <source>
        <dbReference type="EMBL" id="RJL32084.1"/>
    </source>
</evidence>
<protein>
    <submittedName>
        <fullName evidence="2">Uncharacterized protein</fullName>
    </submittedName>
</protein>